<sequence>MVAFEELPYDIILKIVESLSGDTKTLCNLRLVSKSFNHLAVSTLFSGFSFSPSHDELEKCHAMFSDLSMQKTSVFALTKTLGLKLGIWWDPFVEQYAKPWFNLWDLMLPTMTNLQTVEWTYWLPWSCPIKWVNGFIKALGSLKNLTNLTISFHNDHPPPALSLVPICGLRKLSIRWCLYRGVGEELMAQITSLLARCPDLQAFLFSIDIQISSHRNIKPTITLKELLEGFHSLSAPLKLRRLSTRGVVSCPEDFVAHMRHFQFLEELEVKLDPSTSASDHMGGICAILRRESIHLKVFSITTLHHLEVIRYLSSFSAIERFSLQSLDPLDDHPTSIDSFFSALTQHRQTLKSLRLDINRKSPWPQALKSHFQKEAGMYRSLRVLCSRVYVTPEDATSTDFRSLHDWLNTVTRLPSLQRLECPYVAYKTGSYYLKRDSDDLIDRGVHSPCTNGFVRQVVRAFVQNRKPKFEIDTRQFI</sequence>
<dbReference type="SUPFAM" id="SSF81383">
    <property type="entry name" value="F-box domain"/>
    <property type="match status" value="1"/>
</dbReference>
<dbReference type="AlphaFoldDB" id="A0A8H5D365"/>
<reference evidence="2 3" key="1">
    <citation type="journal article" date="2020" name="ISME J.">
        <title>Uncovering the hidden diversity of litter-decomposition mechanisms in mushroom-forming fungi.</title>
        <authorList>
            <person name="Floudas D."/>
            <person name="Bentzer J."/>
            <person name="Ahren D."/>
            <person name="Johansson T."/>
            <person name="Persson P."/>
            <person name="Tunlid A."/>
        </authorList>
    </citation>
    <scope>NUCLEOTIDE SEQUENCE [LARGE SCALE GENOMIC DNA]</scope>
    <source>
        <strain evidence="2 3">CBS 146.42</strain>
    </source>
</reference>
<dbReference type="InterPro" id="IPR001810">
    <property type="entry name" value="F-box_dom"/>
</dbReference>
<comment type="caution">
    <text evidence="2">The sequence shown here is derived from an EMBL/GenBank/DDBJ whole genome shotgun (WGS) entry which is preliminary data.</text>
</comment>
<dbReference type="Pfam" id="PF12937">
    <property type="entry name" value="F-box-like"/>
    <property type="match status" value="1"/>
</dbReference>
<keyword evidence="3" id="KW-1185">Reference proteome</keyword>
<protein>
    <recommendedName>
        <fullName evidence="1">F-box domain-containing protein</fullName>
    </recommendedName>
</protein>
<dbReference type="OrthoDB" id="2986625at2759"/>
<evidence type="ECO:0000313" key="3">
    <source>
        <dbReference type="Proteomes" id="UP000559027"/>
    </source>
</evidence>
<evidence type="ECO:0000259" key="1">
    <source>
        <dbReference type="Pfam" id="PF12937"/>
    </source>
</evidence>
<accession>A0A8H5D365</accession>
<feature type="domain" description="F-box" evidence="1">
    <location>
        <begin position="4"/>
        <end position="43"/>
    </location>
</feature>
<evidence type="ECO:0000313" key="2">
    <source>
        <dbReference type="EMBL" id="KAF5352775.1"/>
    </source>
</evidence>
<dbReference type="InterPro" id="IPR036047">
    <property type="entry name" value="F-box-like_dom_sf"/>
</dbReference>
<dbReference type="SUPFAM" id="SSF52047">
    <property type="entry name" value="RNI-like"/>
    <property type="match status" value="1"/>
</dbReference>
<proteinExistence type="predicted"/>
<organism evidence="2 3">
    <name type="scientific">Leucocoprinus leucothites</name>
    <dbReference type="NCBI Taxonomy" id="201217"/>
    <lineage>
        <taxon>Eukaryota</taxon>
        <taxon>Fungi</taxon>
        <taxon>Dikarya</taxon>
        <taxon>Basidiomycota</taxon>
        <taxon>Agaricomycotina</taxon>
        <taxon>Agaricomycetes</taxon>
        <taxon>Agaricomycetidae</taxon>
        <taxon>Agaricales</taxon>
        <taxon>Agaricineae</taxon>
        <taxon>Agaricaceae</taxon>
        <taxon>Leucocoprinus</taxon>
    </lineage>
</organism>
<dbReference type="InterPro" id="IPR032675">
    <property type="entry name" value="LRR_dom_sf"/>
</dbReference>
<dbReference type="Gene3D" id="3.80.10.10">
    <property type="entry name" value="Ribonuclease Inhibitor"/>
    <property type="match status" value="1"/>
</dbReference>
<name>A0A8H5D365_9AGAR</name>
<gene>
    <name evidence="2" type="ORF">D9756_006049</name>
</gene>
<dbReference type="Proteomes" id="UP000559027">
    <property type="component" value="Unassembled WGS sequence"/>
</dbReference>
<dbReference type="EMBL" id="JAACJO010000011">
    <property type="protein sequence ID" value="KAF5352775.1"/>
    <property type="molecule type" value="Genomic_DNA"/>
</dbReference>